<sequence>MALPIFLVIVGAPAASQPQRGDNGGQHQDGEQFIMNAVNHALQRLTAEIPQQHEDR</sequence>
<protein>
    <submittedName>
        <fullName evidence="1">Uncharacterized protein</fullName>
    </submittedName>
</protein>
<evidence type="ECO:0000313" key="1">
    <source>
        <dbReference type="EMBL" id="VTP61037.1"/>
    </source>
</evidence>
<dbReference type="AlphaFoldDB" id="A0A4U9HBM7"/>
<accession>A0A4U9HBM7</accession>
<proteinExistence type="predicted"/>
<dbReference type="EMBL" id="LR590463">
    <property type="protein sequence ID" value="VTP61037.1"/>
    <property type="molecule type" value="Genomic_DNA"/>
</dbReference>
<reference evidence="1 2" key="1">
    <citation type="submission" date="2019-05" db="EMBL/GenBank/DDBJ databases">
        <authorList>
            <consortium name="Pathogen Informatics"/>
        </authorList>
    </citation>
    <scope>NUCLEOTIDE SEQUENCE [LARGE SCALE GENOMIC DNA]</scope>
    <source>
        <strain evidence="1 2">NCTC12971</strain>
    </source>
</reference>
<dbReference type="Proteomes" id="UP000307968">
    <property type="component" value="Chromosome"/>
</dbReference>
<name>A0A4U9HBM7_SERRU</name>
<evidence type="ECO:0000313" key="2">
    <source>
        <dbReference type="Proteomes" id="UP000307968"/>
    </source>
</evidence>
<gene>
    <name evidence="1" type="ORF">NCTC12971_01545</name>
</gene>
<organism evidence="1 2">
    <name type="scientific">Serratia rubidaea</name>
    <name type="common">Serratia marinorubra</name>
    <dbReference type="NCBI Taxonomy" id="61652"/>
    <lineage>
        <taxon>Bacteria</taxon>
        <taxon>Pseudomonadati</taxon>
        <taxon>Pseudomonadota</taxon>
        <taxon>Gammaproteobacteria</taxon>
        <taxon>Enterobacterales</taxon>
        <taxon>Yersiniaceae</taxon>
        <taxon>Serratia</taxon>
    </lineage>
</organism>